<dbReference type="SUPFAM" id="SSF52266">
    <property type="entry name" value="SGNH hydrolase"/>
    <property type="match status" value="1"/>
</dbReference>
<dbReference type="EMBL" id="JAZGQO010000004">
    <property type="protein sequence ID" value="KAK6187479.1"/>
    <property type="molecule type" value="Genomic_DNA"/>
</dbReference>
<feature type="transmembrane region" description="Helical" evidence="1">
    <location>
        <begin position="28"/>
        <end position="46"/>
    </location>
</feature>
<comment type="caution">
    <text evidence="2">The sequence shown here is derived from an EMBL/GenBank/DDBJ whole genome shotgun (WGS) entry which is preliminary data.</text>
</comment>
<keyword evidence="1" id="KW-0472">Membrane</keyword>
<name>A0AAN8K309_PATCE</name>
<reference evidence="2 3" key="1">
    <citation type="submission" date="2024-01" db="EMBL/GenBank/DDBJ databases">
        <title>The genome of the rayed Mediterranean limpet Patella caerulea (Linnaeus, 1758).</title>
        <authorList>
            <person name="Anh-Thu Weber A."/>
            <person name="Halstead-Nussloch G."/>
        </authorList>
    </citation>
    <scope>NUCLEOTIDE SEQUENCE [LARGE SCALE GENOMIC DNA]</scope>
    <source>
        <strain evidence="2">AATW-2023a</strain>
        <tissue evidence="2">Whole specimen</tissue>
    </source>
</reference>
<gene>
    <name evidence="2" type="ORF">SNE40_005496</name>
</gene>
<organism evidence="2 3">
    <name type="scientific">Patella caerulea</name>
    <name type="common">Rayed Mediterranean limpet</name>
    <dbReference type="NCBI Taxonomy" id="87958"/>
    <lineage>
        <taxon>Eukaryota</taxon>
        <taxon>Metazoa</taxon>
        <taxon>Spiralia</taxon>
        <taxon>Lophotrochozoa</taxon>
        <taxon>Mollusca</taxon>
        <taxon>Gastropoda</taxon>
        <taxon>Patellogastropoda</taxon>
        <taxon>Patelloidea</taxon>
        <taxon>Patellidae</taxon>
        <taxon>Patella</taxon>
    </lineage>
</organism>
<dbReference type="AlphaFoldDB" id="A0AAN8K309"/>
<keyword evidence="1" id="KW-1133">Transmembrane helix</keyword>
<keyword evidence="3" id="KW-1185">Reference proteome</keyword>
<proteinExistence type="predicted"/>
<dbReference type="Proteomes" id="UP001347796">
    <property type="component" value="Unassembled WGS sequence"/>
</dbReference>
<keyword evidence="1" id="KW-0812">Transmembrane</keyword>
<evidence type="ECO:0000256" key="1">
    <source>
        <dbReference type="SAM" id="Phobius"/>
    </source>
</evidence>
<evidence type="ECO:0000313" key="2">
    <source>
        <dbReference type="EMBL" id="KAK6187479.1"/>
    </source>
</evidence>
<evidence type="ECO:0000313" key="3">
    <source>
        <dbReference type="Proteomes" id="UP001347796"/>
    </source>
</evidence>
<protein>
    <submittedName>
        <fullName evidence="2">Uncharacterized protein</fullName>
    </submittedName>
</protein>
<accession>A0AAN8K309</accession>
<sequence length="417" mass="48278">MFDRLKTIARTELAMKYIRSNMKFSRKCCVVPIVCVFIYMGIILVWPNRGFRRLDLYSYNSRYSSKNAECPGVLSHMIKGYWKPLPRLSQELIGILIDRFRKQIARNYRFPENYQLKNGSCGNIKFPGTVFRALCDPKGPTPCCYEGYCVSKSIEDCKCEECYDLRQRIAADSSTWVPSHHGCQVDDFDSTTACRLLHNSTIFWSGNSFTRQIFAAVTMILKGDLRHLVVTNNTVMEKCEGLDNMFGWCQKSTELRPIVCNGSVNLTFISNPRTSTTQHIYRAIDDLRDKPRTMIFLGLGIHDNYNYTMILNDYIHPILEHYKAKRSVWPKFMWAAAHAPGLLQNPFGPFQLYKHCVRYNKWLNPRLEKLGVPVFDTFNMTDGVASHDGCHFGMAVNMLKARIFLHYIAELQRKGQW</sequence>